<dbReference type="InterPro" id="IPR013766">
    <property type="entry name" value="Thioredoxin_domain"/>
</dbReference>
<sequence>LRISVVDNFQKTYKSVDKRVTLLPTPLKYYVVSFESCNNNKQRAMFKNLNPFFVLIIVCVIIVEGDKESAILYDASDPIVILDYTNFETAVNNRSTAWFVEYYFHWCGHCQRFAPTFKSFSSNINDWSDIVQVGVINCADEKNSDPCNGVRPVPAIKYFSLGEVTGKKINMSSHSTEVEIRQRLIDELHKDHQSGQRSYWPDIAPYSGDASEDWEEVLPPPVNYQLFLFEGNNSYLGTEVILDLHKMTSLQIRRVTNDNEPLQRKYDVTTFPALVVLDRAGRVIPVELLDSTREGITKVIKDFMRSQGLISALGQPTDPKIQVQSNNEVSPAESKHSESIKKSFQDGLYQADLERALKYSLIQEISLTDEFTNDKLQALTIYLEVLANYFPLRKGNSEFLIRLHEIVANETSLTGEIFKNIVTKLQQELSPVFMEDREWTGCKGSAPRFRGFPCGLWTLFHTLTVSYAKDVGDEANPSGVESPSIILGAMYGYIKNFFGCSDCASHFVDMANRRNYSAVMTPDDAILWLWEAHNEVNQRLSSDYTEDPVYPKIQYPSWKHCNTCRHGNASWNLQEVLHYLKNKYSRIILSNQPVLPESNEFKFQALD</sequence>
<dbReference type="PROSITE" id="PS00194">
    <property type="entry name" value="THIOREDOXIN_1"/>
    <property type="match status" value="1"/>
</dbReference>
<dbReference type="InterPro" id="IPR017905">
    <property type="entry name" value="ERV/ALR_sulphydryl_oxidase"/>
</dbReference>
<evidence type="ECO:0000256" key="5">
    <source>
        <dbReference type="ARBA" id="ARBA00022827"/>
    </source>
</evidence>
<evidence type="ECO:0000256" key="10">
    <source>
        <dbReference type="RuleBase" id="RU371123"/>
    </source>
</evidence>
<dbReference type="InterPro" id="IPR039798">
    <property type="entry name" value="Sulfhydryl_oxidase"/>
</dbReference>
<accession>A0A0C9RHA5</accession>
<dbReference type="GO" id="GO:0005615">
    <property type="term" value="C:extracellular space"/>
    <property type="evidence" value="ECO:0007669"/>
    <property type="project" value="TreeGrafter"/>
</dbReference>
<dbReference type="InterPro" id="IPR040986">
    <property type="entry name" value="QSOX_FAD-bd_dom"/>
</dbReference>
<evidence type="ECO:0000259" key="13">
    <source>
        <dbReference type="PROSITE" id="PS51352"/>
    </source>
</evidence>
<dbReference type="InterPro" id="IPR036249">
    <property type="entry name" value="Thioredoxin-like_sf"/>
</dbReference>
<evidence type="ECO:0000259" key="12">
    <source>
        <dbReference type="PROSITE" id="PS51324"/>
    </source>
</evidence>
<dbReference type="GO" id="GO:0003756">
    <property type="term" value="F:protein disulfide isomerase activity"/>
    <property type="evidence" value="ECO:0007669"/>
    <property type="project" value="TreeGrafter"/>
</dbReference>
<organism evidence="14">
    <name type="scientific">Fopius arisanus</name>
    <dbReference type="NCBI Taxonomy" id="64838"/>
    <lineage>
        <taxon>Eukaryota</taxon>
        <taxon>Metazoa</taxon>
        <taxon>Ecdysozoa</taxon>
        <taxon>Arthropoda</taxon>
        <taxon>Hexapoda</taxon>
        <taxon>Insecta</taxon>
        <taxon>Pterygota</taxon>
        <taxon>Neoptera</taxon>
        <taxon>Endopterygota</taxon>
        <taxon>Hymenoptera</taxon>
        <taxon>Apocrita</taxon>
        <taxon>Ichneumonoidea</taxon>
        <taxon>Braconidae</taxon>
        <taxon>Opiinae</taxon>
        <taxon>Fopius</taxon>
    </lineage>
</organism>
<name>A0A0C9RHA5_9HYME</name>
<dbReference type="PROSITE" id="PS51352">
    <property type="entry name" value="THIOREDOXIN_2"/>
    <property type="match status" value="1"/>
</dbReference>
<dbReference type="GO" id="GO:0000139">
    <property type="term" value="C:Golgi membrane"/>
    <property type="evidence" value="ECO:0007669"/>
    <property type="project" value="TreeGrafter"/>
</dbReference>
<evidence type="ECO:0000256" key="1">
    <source>
        <dbReference type="ARBA" id="ARBA00001974"/>
    </source>
</evidence>
<keyword evidence="5 10" id="KW-0274">FAD</keyword>
<dbReference type="Pfam" id="PF00085">
    <property type="entry name" value="Thioredoxin"/>
    <property type="match status" value="1"/>
</dbReference>
<keyword evidence="6 10" id="KW-0560">Oxidoreductase</keyword>
<evidence type="ECO:0000256" key="4">
    <source>
        <dbReference type="ARBA" id="ARBA00022729"/>
    </source>
</evidence>
<dbReference type="InterPro" id="IPR042568">
    <property type="entry name" value="QSOX_FAD-bd_sf"/>
</dbReference>
<dbReference type="PROSITE" id="PS51324">
    <property type="entry name" value="ERV_ALR"/>
    <property type="match status" value="1"/>
</dbReference>
<dbReference type="EMBL" id="GBYB01006311">
    <property type="protein sequence ID" value="JAG76078.1"/>
    <property type="molecule type" value="Transcribed_RNA"/>
</dbReference>
<feature type="non-terminal residue" evidence="14">
    <location>
        <position position="1"/>
    </location>
</feature>
<proteinExistence type="inferred from homology"/>
<dbReference type="GO" id="GO:0006457">
    <property type="term" value="P:protein folding"/>
    <property type="evidence" value="ECO:0007669"/>
    <property type="project" value="TreeGrafter"/>
</dbReference>
<feature type="region of interest" description="Disordered" evidence="11">
    <location>
        <begin position="317"/>
        <end position="337"/>
    </location>
</feature>
<evidence type="ECO:0000256" key="3">
    <source>
        <dbReference type="ARBA" id="ARBA00022630"/>
    </source>
</evidence>
<dbReference type="PANTHER" id="PTHR22897">
    <property type="entry name" value="QUIESCIN Q6-RELATED SULFHYDRYL OXIDASE"/>
    <property type="match status" value="1"/>
</dbReference>
<dbReference type="PANTHER" id="PTHR22897:SF8">
    <property type="entry name" value="SULFHYDRYL OXIDASE"/>
    <property type="match status" value="1"/>
</dbReference>
<reference evidence="14" key="1">
    <citation type="submission" date="2015-01" db="EMBL/GenBank/DDBJ databases">
        <title>Transcriptome Assembly of Fopius arisanus.</title>
        <authorList>
            <person name="Geib S."/>
        </authorList>
    </citation>
    <scope>NUCLEOTIDE SEQUENCE</scope>
</reference>
<evidence type="ECO:0000313" key="14">
    <source>
        <dbReference type="EMBL" id="JAG76078.1"/>
    </source>
</evidence>
<dbReference type="Pfam" id="PF18371">
    <property type="entry name" value="FAD_SOX"/>
    <property type="match status" value="1"/>
</dbReference>
<dbReference type="Gene3D" id="1.20.120.310">
    <property type="entry name" value="ERV/ALR sulfhydryl oxidase domain"/>
    <property type="match status" value="1"/>
</dbReference>
<evidence type="ECO:0000256" key="9">
    <source>
        <dbReference type="ARBA" id="ARBA00048864"/>
    </source>
</evidence>
<dbReference type="Pfam" id="PF18108">
    <property type="entry name" value="QSOX_Trx1"/>
    <property type="match status" value="1"/>
</dbReference>
<dbReference type="GO" id="GO:0016971">
    <property type="term" value="F:flavin-dependent sulfhydryl oxidase activity"/>
    <property type="evidence" value="ECO:0007669"/>
    <property type="project" value="InterPro"/>
</dbReference>
<dbReference type="AlphaFoldDB" id="A0A0C9RHA5"/>
<protein>
    <recommendedName>
        <fullName evidence="10">Sulfhydryl oxidase</fullName>
        <ecNumber evidence="10">1.8.3.2</ecNumber>
    </recommendedName>
</protein>
<dbReference type="FunFam" id="1.20.120.310:FF:000001">
    <property type="entry name" value="Sulfhydryl oxidase"/>
    <property type="match status" value="1"/>
</dbReference>
<dbReference type="InterPro" id="IPR041269">
    <property type="entry name" value="QSOX_Trx1"/>
</dbReference>
<keyword evidence="4" id="KW-0732">Signal</keyword>
<keyword evidence="7" id="KW-1015">Disulfide bond</keyword>
<dbReference type="InterPro" id="IPR017937">
    <property type="entry name" value="Thioredoxin_CS"/>
</dbReference>
<dbReference type="EC" id="1.8.3.2" evidence="10"/>
<dbReference type="Gene3D" id="3.40.30.10">
    <property type="entry name" value="Glutaredoxin"/>
    <property type="match status" value="2"/>
</dbReference>
<dbReference type="Gene3D" id="1.20.120.1960">
    <property type="entry name" value="QSOX sulfhydryl oxidase domain"/>
    <property type="match status" value="1"/>
</dbReference>
<dbReference type="SUPFAM" id="SSF52833">
    <property type="entry name" value="Thioredoxin-like"/>
    <property type="match status" value="1"/>
</dbReference>
<dbReference type="Pfam" id="PF04777">
    <property type="entry name" value="Evr1_Alr"/>
    <property type="match status" value="1"/>
</dbReference>
<evidence type="ECO:0000256" key="6">
    <source>
        <dbReference type="ARBA" id="ARBA00023002"/>
    </source>
</evidence>
<comment type="catalytic activity">
    <reaction evidence="9 10">
        <text>2 R'C(R)SH + O2 = R'C(R)S-S(R)CR' + H2O2</text>
        <dbReference type="Rhea" id="RHEA:17357"/>
        <dbReference type="ChEBI" id="CHEBI:15379"/>
        <dbReference type="ChEBI" id="CHEBI:16240"/>
        <dbReference type="ChEBI" id="CHEBI:16520"/>
        <dbReference type="ChEBI" id="CHEBI:17412"/>
        <dbReference type="EC" id="1.8.3.2"/>
    </reaction>
</comment>
<dbReference type="InterPro" id="IPR036774">
    <property type="entry name" value="ERV/ALR_sulphydryl_oxid_sf"/>
</dbReference>
<evidence type="ECO:0000256" key="2">
    <source>
        <dbReference type="ARBA" id="ARBA00006041"/>
    </source>
</evidence>
<evidence type="ECO:0000256" key="11">
    <source>
        <dbReference type="SAM" id="MobiDB-lite"/>
    </source>
</evidence>
<comment type="similarity">
    <text evidence="2 10">Belongs to the quiescin-sulfhydryl oxidase (QSOX) family.</text>
</comment>
<feature type="domain" description="ERV/ALR sulfhydryl oxidase" evidence="12">
    <location>
        <begin position="445"/>
        <end position="555"/>
    </location>
</feature>
<comment type="cofactor">
    <cofactor evidence="1 10">
        <name>FAD</name>
        <dbReference type="ChEBI" id="CHEBI:57692"/>
    </cofactor>
</comment>
<keyword evidence="3 10" id="KW-0285">Flavoprotein</keyword>
<feature type="domain" description="Thioredoxin" evidence="13">
    <location>
        <begin position="62"/>
        <end position="190"/>
    </location>
</feature>
<evidence type="ECO:0000256" key="7">
    <source>
        <dbReference type="ARBA" id="ARBA00023157"/>
    </source>
</evidence>
<comment type="function">
    <text evidence="10">Catalyzes the oxidation of sulfhydryl groups in peptide and protein thiols to disulfides with the reduction of oxygen to hydrogen peroxide.</text>
</comment>
<gene>
    <name evidence="14" type="primary">QSOX1_1</name>
    <name evidence="14" type="ORF">g.24877</name>
</gene>
<evidence type="ECO:0000256" key="8">
    <source>
        <dbReference type="ARBA" id="ARBA00023180"/>
    </source>
</evidence>
<keyword evidence="8" id="KW-0325">Glycoprotein</keyword>
<dbReference type="SUPFAM" id="SSF69000">
    <property type="entry name" value="FAD-dependent thiol oxidase"/>
    <property type="match status" value="1"/>
</dbReference>